<accession>A0A0R1RPR6</accession>
<name>A0A0R1RPR6_9LACO</name>
<evidence type="ECO:0000313" key="2">
    <source>
        <dbReference type="Proteomes" id="UP000051697"/>
    </source>
</evidence>
<keyword evidence="2" id="KW-1185">Reference proteome</keyword>
<protein>
    <submittedName>
        <fullName evidence="1">Uncharacterized protein</fullName>
    </submittedName>
</protein>
<dbReference type="Proteomes" id="UP000051697">
    <property type="component" value="Unassembled WGS sequence"/>
</dbReference>
<dbReference type="KEGG" id="lol:LACOL_0737"/>
<dbReference type="EMBL" id="AZFE01000030">
    <property type="protein sequence ID" value="KRL55973.1"/>
    <property type="molecule type" value="Genomic_DNA"/>
</dbReference>
<organism evidence="1 2">
    <name type="scientific">Paucilactobacillus oligofermentans DSM 15707 = LMG 22743</name>
    <dbReference type="NCBI Taxonomy" id="1423778"/>
    <lineage>
        <taxon>Bacteria</taxon>
        <taxon>Bacillati</taxon>
        <taxon>Bacillota</taxon>
        <taxon>Bacilli</taxon>
        <taxon>Lactobacillales</taxon>
        <taxon>Lactobacillaceae</taxon>
        <taxon>Paucilactobacillus</taxon>
    </lineage>
</organism>
<comment type="caution">
    <text evidence="1">The sequence shown here is derived from an EMBL/GenBank/DDBJ whole genome shotgun (WGS) entry which is preliminary data.</text>
</comment>
<dbReference type="RefSeq" id="WP_057889534.1">
    <property type="nucleotide sequence ID" value="NZ_AZFE01000030.1"/>
</dbReference>
<evidence type="ECO:0000313" key="1">
    <source>
        <dbReference type="EMBL" id="KRL55973.1"/>
    </source>
</evidence>
<dbReference type="STRING" id="1423778.FC70_GL000558"/>
<dbReference type="PATRIC" id="fig|1423778.4.peg.585"/>
<gene>
    <name evidence="1" type="ORF">FC70_GL000558</name>
</gene>
<dbReference type="AlphaFoldDB" id="A0A0R1RPR6"/>
<proteinExistence type="predicted"/>
<dbReference type="OrthoDB" id="2300245at2"/>
<reference evidence="1 2" key="1">
    <citation type="journal article" date="2015" name="Genome Announc.">
        <title>Expanding the biotechnology potential of lactobacilli through comparative genomics of 213 strains and associated genera.</title>
        <authorList>
            <person name="Sun Z."/>
            <person name="Harris H.M."/>
            <person name="McCann A."/>
            <person name="Guo C."/>
            <person name="Argimon S."/>
            <person name="Zhang W."/>
            <person name="Yang X."/>
            <person name="Jeffery I.B."/>
            <person name="Cooney J.C."/>
            <person name="Kagawa T.F."/>
            <person name="Liu W."/>
            <person name="Song Y."/>
            <person name="Salvetti E."/>
            <person name="Wrobel A."/>
            <person name="Rasinkangas P."/>
            <person name="Parkhill J."/>
            <person name="Rea M.C."/>
            <person name="O'Sullivan O."/>
            <person name="Ritari J."/>
            <person name="Douillard F.P."/>
            <person name="Paul Ross R."/>
            <person name="Yang R."/>
            <person name="Briner A.E."/>
            <person name="Felis G.E."/>
            <person name="de Vos W.M."/>
            <person name="Barrangou R."/>
            <person name="Klaenhammer T.R."/>
            <person name="Caufield P.W."/>
            <person name="Cui Y."/>
            <person name="Zhang H."/>
            <person name="O'Toole P.W."/>
        </authorList>
    </citation>
    <scope>NUCLEOTIDE SEQUENCE [LARGE SCALE GENOMIC DNA]</scope>
    <source>
        <strain evidence="1 2">DSM 15707</strain>
    </source>
</reference>
<sequence>MTSDYDGPSFSRVGHEKNDTKAGYETKLGDFLNTYVPPVMKKDAFKKKTNFRLIEKLLSKRPDEYYLVVPDDEPLPENTVDSELETIKVKEIVKRDNKQALGHSLSDILETENQAQKQLKIFNNN</sequence>